<dbReference type="InterPro" id="IPR020449">
    <property type="entry name" value="Tscrpt_reg_AraC-type_HTH"/>
</dbReference>
<dbReference type="PANTHER" id="PTHR43280">
    <property type="entry name" value="ARAC-FAMILY TRANSCRIPTIONAL REGULATOR"/>
    <property type="match status" value="1"/>
</dbReference>
<comment type="caution">
    <text evidence="5">The sequence shown here is derived from an EMBL/GenBank/DDBJ whole genome shotgun (WGS) entry which is preliminary data.</text>
</comment>
<proteinExistence type="predicted"/>
<evidence type="ECO:0000256" key="1">
    <source>
        <dbReference type="ARBA" id="ARBA00023015"/>
    </source>
</evidence>
<keyword evidence="2" id="KW-0238">DNA-binding</keyword>
<evidence type="ECO:0000313" key="5">
    <source>
        <dbReference type="EMBL" id="MVT40775.1"/>
    </source>
</evidence>
<evidence type="ECO:0000313" key="6">
    <source>
        <dbReference type="Proteomes" id="UP000468388"/>
    </source>
</evidence>
<dbReference type="RefSeq" id="WP_157299409.1">
    <property type="nucleotide sequence ID" value="NZ_BAAAZB010000010.1"/>
</dbReference>
<dbReference type="PROSITE" id="PS01124">
    <property type="entry name" value="HTH_ARAC_FAMILY_2"/>
    <property type="match status" value="1"/>
</dbReference>
<dbReference type="GO" id="GO:0003700">
    <property type="term" value="F:DNA-binding transcription factor activity"/>
    <property type="evidence" value="ECO:0007669"/>
    <property type="project" value="InterPro"/>
</dbReference>
<keyword evidence="6" id="KW-1185">Reference proteome</keyword>
<dbReference type="SUPFAM" id="SSF46689">
    <property type="entry name" value="Homeodomain-like"/>
    <property type="match status" value="1"/>
</dbReference>
<dbReference type="Proteomes" id="UP000468388">
    <property type="component" value="Unassembled WGS sequence"/>
</dbReference>
<feature type="domain" description="HTH araC/xylS-type" evidence="4">
    <location>
        <begin position="229"/>
        <end position="327"/>
    </location>
</feature>
<sequence length="337" mass="38228">MSAITYLLSPLLQQQTAISVNLPVRYDHIKLPFANTLVTYSSGPWGVMINQQADIAGHIYEEQYFEPKSDVEVLFVAPKALLALQCMLLGNVKTSCGIHLKEGKLCLHYMPGGSKYAVTLLAGKKYLCFYIIPKLHFLEEFTGDYAPLHAFIQAINLKDVLHQMLPVRRFSITAHSELYKMKNSLLRGKAGIIYYSNRITDIILLYLEQLDMPVSREVFLADLYEKEIDALIVRIDTSPEEIFPITELAFKIGISEHILETAFKLKRGTTLLLYVQQQRLKMARYLLGQTNDSVSGIALTVGYADQSYFSKLFKRETGSTPSDYRKSILVQKGIRNI</sequence>
<dbReference type="InterPro" id="IPR018060">
    <property type="entry name" value="HTH_AraC"/>
</dbReference>
<dbReference type="Gene3D" id="1.10.10.60">
    <property type="entry name" value="Homeodomain-like"/>
    <property type="match status" value="1"/>
</dbReference>
<dbReference type="AlphaFoldDB" id="A0A6N8J679"/>
<dbReference type="PANTHER" id="PTHR43280:SF28">
    <property type="entry name" value="HTH-TYPE TRANSCRIPTIONAL ACTIVATOR RHAS"/>
    <property type="match status" value="1"/>
</dbReference>
<dbReference type="EMBL" id="WRXO01000002">
    <property type="protein sequence ID" value="MVT40775.1"/>
    <property type="molecule type" value="Genomic_DNA"/>
</dbReference>
<accession>A0A6N8J679</accession>
<evidence type="ECO:0000259" key="4">
    <source>
        <dbReference type="PROSITE" id="PS01124"/>
    </source>
</evidence>
<dbReference type="Pfam" id="PF12833">
    <property type="entry name" value="HTH_18"/>
    <property type="match status" value="1"/>
</dbReference>
<organism evidence="5 6">
    <name type="scientific">Chitinophaga oryziterrae</name>
    <dbReference type="NCBI Taxonomy" id="1031224"/>
    <lineage>
        <taxon>Bacteria</taxon>
        <taxon>Pseudomonadati</taxon>
        <taxon>Bacteroidota</taxon>
        <taxon>Chitinophagia</taxon>
        <taxon>Chitinophagales</taxon>
        <taxon>Chitinophagaceae</taxon>
        <taxon>Chitinophaga</taxon>
    </lineage>
</organism>
<reference evidence="5 6" key="1">
    <citation type="submission" date="2019-12" db="EMBL/GenBank/DDBJ databases">
        <title>The draft genomic sequence of strain Chitinophaga oryziterrae JCM 16595.</title>
        <authorList>
            <person name="Zhang X."/>
        </authorList>
    </citation>
    <scope>NUCLEOTIDE SEQUENCE [LARGE SCALE GENOMIC DNA]</scope>
    <source>
        <strain evidence="5 6">JCM 16595</strain>
    </source>
</reference>
<evidence type="ECO:0000256" key="3">
    <source>
        <dbReference type="ARBA" id="ARBA00023163"/>
    </source>
</evidence>
<dbReference type="PROSITE" id="PS00041">
    <property type="entry name" value="HTH_ARAC_FAMILY_1"/>
    <property type="match status" value="1"/>
</dbReference>
<keyword evidence="3" id="KW-0804">Transcription</keyword>
<protein>
    <submittedName>
        <fullName evidence="5">Helix-turn-helix domain-containing protein</fullName>
    </submittedName>
</protein>
<dbReference type="OrthoDB" id="5949386at2"/>
<keyword evidence="1" id="KW-0805">Transcription regulation</keyword>
<dbReference type="SMART" id="SM00342">
    <property type="entry name" value="HTH_ARAC"/>
    <property type="match status" value="1"/>
</dbReference>
<gene>
    <name evidence="5" type="ORF">GO495_09315</name>
</gene>
<dbReference type="InterPro" id="IPR018062">
    <property type="entry name" value="HTH_AraC-typ_CS"/>
</dbReference>
<dbReference type="GO" id="GO:0043565">
    <property type="term" value="F:sequence-specific DNA binding"/>
    <property type="evidence" value="ECO:0007669"/>
    <property type="project" value="InterPro"/>
</dbReference>
<evidence type="ECO:0000256" key="2">
    <source>
        <dbReference type="ARBA" id="ARBA00023125"/>
    </source>
</evidence>
<dbReference type="InterPro" id="IPR009057">
    <property type="entry name" value="Homeodomain-like_sf"/>
</dbReference>
<name>A0A6N8J679_9BACT</name>
<dbReference type="PRINTS" id="PR00032">
    <property type="entry name" value="HTHARAC"/>
</dbReference>